<accession>A0A1G8ADP7</accession>
<dbReference type="STRING" id="29435.SAMN05216588_103123"/>
<dbReference type="AlphaFoldDB" id="A0A1G8ADP7"/>
<organism evidence="1 2">
    <name type="scientific">Phytopseudomonas flavescens</name>
    <dbReference type="NCBI Taxonomy" id="29435"/>
    <lineage>
        <taxon>Bacteria</taxon>
        <taxon>Pseudomonadati</taxon>
        <taxon>Pseudomonadota</taxon>
        <taxon>Gammaproteobacteria</taxon>
        <taxon>Pseudomonadales</taxon>
        <taxon>Pseudomonadaceae</taxon>
        <taxon>Phytopseudomonas</taxon>
    </lineage>
</organism>
<evidence type="ECO:0000313" key="1">
    <source>
        <dbReference type="EMBL" id="SDH19092.1"/>
    </source>
</evidence>
<sequence>MFNTLYLRIACNHLRITHLESGNERELHADPPFSSVRLLVAEFSIADRLISEAAQSVIRKRFMRLSLPPRMVIHPLERLEGGLSQVEERLLLELGKGCGAKKVVVHIGEVLDAAGVRAKLERPCA</sequence>
<protein>
    <recommendedName>
        <fullName evidence="3">Rod shape-determining protein MreB</fullName>
    </recommendedName>
</protein>
<dbReference type="RefSeq" id="WP_139207414.1">
    <property type="nucleotide sequence ID" value="NZ_FNDG01000003.1"/>
</dbReference>
<reference evidence="1 2" key="1">
    <citation type="submission" date="2016-10" db="EMBL/GenBank/DDBJ databases">
        <authorList>
            <person name="de Groot N.N."/>
        </authorList>
    </citation>
    <scope>NUCLEOTIDE SEQUENCE [LARGE SCALE GENOMIC DNA]</scope>
    <source>
        <strain evidence="1 2">LMG 18387</strain>
    </source>
</reference>
<proteinExistence type="predicted"/>
<name>A0A1G8ADP7_9GAMM</name>
<gene>
    <name evidence="1" type="ORF">SAMN05216588_103123</name>
</gene>
<evidence type="ECO:0000313" key="2">
    <source>
        <dbReference type="Proteomes" id="UP000198606"/>
    </source>
</evidence>
<dbReference type="Proteomes" id="UP000198606">
    <property type="component" value="Unassembled WGS sequence"/>
</dbReference>
<evidence type="ECO:0008006" key="3">
    <source>
        <dbReference type="Google" id="ProtNLM"/>
    </source>
</evidence>
<dbReference type="EMBL" id="FNDG01000003">
    <property type="protein sequence ID" value="SDH19092.1"/>
    <property type="molecule type" value="Genomic_DNA"/>
</dbReference>